<evidence type="ECO:0000313" key="2">
    <source>
        <dbReference type="EMBL" id="RLM61774.1"/>
    </source>
</evidence>
<protein>
    <recommendedName>
        <fullName evidence="4">FBD domain-containing protein</fullName>
    </recommendedName>
</protein>
<comment type="caution">
    <text evidence="2">The sequence shown here is derived from an EMBL/GenBank/DDBJ whole genome shotgun (WGS) entry which is preliminary data.</text>
</comment>
<dbReference type="PANTHER" id="PTHR31900:SF27">
    <property type="entry name" value="FBD DOMAIN-CONTAINING PROTEIN"/>
    <property type="match status" value="1"/>
</dbReference>
<dbReference type="PANTHER" id="PTHR31900">
    <property type="entry name" value="F-BOX/RNI SUPERFAMILY PROTEIN-RELATED"/>
    <property type="match status" value="1"/>
</dbReference>
<name>A0A3L6PPK9_PANMI</name>
<organism evidence="2 3">
    <name type="scientific">Panicum miliaceum</name>
    <name type="common">Proso millet</name>
    <name type="synonym">Broomcorn millet</name>
    <dbReference type="NCBI Taxonomy" id="4540"/>
    <lineage>
        <taxon>Eukaryota</taxon>
        <taxon>Viridiplantae</taxon>
        <taxon>Streptophyta</taxon>
        <taxon>Embryophyta</taxon>
        <taxon>Tracheophyta</taxon>
        <taxon>Spermatophyta</taxon>
        <taxon>Magnoliopsida</taxon>
        <taxon>Liliopsida</taxon>
        <taxon>Poales</taxon>
        <taxon>Poaceae</taxon>
        <taxon>PACMAD clade</taxon>
        <taxon>Panicoideae</taxon>
        <taxon>Panicodae</taxon>
        <taxon>Paniceae</taxon>
        <taxon>Panicinae</taxon>
        <taxon>Panicum</taxon>
        <taxon>Panicum sect. Panicum</taxon>
    </lineage>
</organism>
<dbReference type="AlphaFoldDB" id="A0A3L6PPK9"/>
<dbReference type="Gene3D" id="3.80.10.10">
    <property type="entry name" value="Ribonuclease Inhibitor"/>
    <property type="match status" value="1"/>
</dbReference>
<evidence type="ECO:0000313" key="3">
    <source>
        <dbReference type="Proteomes" id="UP000275267"/>
    </source>
</evidence>
<proteinExistence type="predicted"/>
<dbReference type="InterPro" id="IPR050232">
    <property type="entry name" value="FBL13/AtMIF1-like"/>
</dbReference>
<feature type="compositionally biased region" description="Low complexity" evidence="1">
    <location>
        <begin position="10"/>
        <end position="65"/>
    </location>
</feature>
<dbReference type="STRING" id="4540.A0A3L6PPK9"/>
<feature type="region of interest" description="Disordered" evidence="1">
    <location>
        <begin position="1"/>
        <end position="77"/>
    </location>
</feature>
<evidence type="ECO:0000256" key="1">
    <source>
        <dbReference type="SAM" id="MobiDB-lite"/>
    </source>
</evidence>
<dbReference type="OrthoDB" id="682954at2759"/>
<dbReference type="InterPro" id="IPR032675">
    <property type="entry name" value="LRR_dom_sf"/>
</dbReference>
<accession>A0A3L6PPK9</accession>
<dbReference type="SUPFAM" id="SSF52047">
    <property type="entry name" value="RNI-like"/>
    <property type="match status" value="1"/>
</dbReference>
<dbReference type="EMBL" id="PQIB02000016">
    <property type="protein sequence ID" value="RLM61774.1"/>
    <property type="molecule type" value="Genomic_DNA"/>
</dbReference>
<keyword evidence="3" id="KW-1185">Reference proteome</keyword>
<evidence type="ECO:0008006" key="4">
    <source>
        <dbReference type="Google" id="ProtNLM"/>
    </source>
</evidence>
<dbReference type="Proteomes" id="UP000275267">
    <property type="component" value="Unassembled WGS sequence"/>
</dbReference>
<gene>
    <name evidence="2" type="ORF">C2845_PM14G16350</name>
</gene>
<sequence>MRSSSAGLRPSAPSCSSGTGPGTSTPSMTGSSTSPATASRPSSSGSRRSGSGYTRASSPAASSPPSASPPDLPPAAGFAGFPSLKTLQFDKVAIPDHGGKQLAVLIARSSSIERVELTRVELIGDDPEAKDEWVIRAPSLRELTIASCFPYGGRVEELPQLQKGVLVGCNYAKFLMGMAQITELEFACSLDWWAEVDVLDQLPFLFENLRSLVISVDFTEMFAILSFFCLLRSAPVLEELIVCGWSHGSQVVTADDKFLNAQCVDGMFSKLHVVRMKNVLCFYNEMHFVEFILSKARVLQVLSVRLGPDALCSNEVAVIAIKEYPKASPDAQIIFLVALSIRPLRMLRWERYRQQAESMTLSTHLLRMLRWKRYIQKMASVALSLHPLRMMRRKRHRQQAAGGRLSKCPLKILRWMRYRQQTASMNPSIRPLRMLRLKRHRQQAVGW</sequence>
<reference evidence="3" key="1">
    <citation type="journal article" date="2019" name="Nat. Commun.">
        <title>The genome of broomcorn millet.</title>
        <authorList>
            <person name="Zou C."/>
            <person name="Miki D."/>
            <person name="Li D."/>
            <person name="Tang Q."/>
            <person name="Xiao L."/>
            <person name="Rajput S."/>
            <person name="Deng P."/>
            <person name="Jia W."/>
            <person name="Huang R."/>
            <person name="Zhang M."/>
            <person name="Sun Y."/>
            <person name="Hu J."/>
            <person name="Fu X."/>
            <person name="Schnable P.S."/>
            <person name="Li F."/>
            <person name="Zhang H."/>
            <person name="Feng B."/>
            <person name="Zhu X."/>
            <person name="Liu R."/>
            <person name="Schnable J.C."/>
            <person name="Zhu J.-K."/>
            <person name="Zhang H."/>
        </authorList>
    </citation>
    <scope>NUCLEOTIDE SEQUENCE [LARGE SCALE GENOMIC DNA]</scope>
</reference>